<keyword evidence="7 8" id="KW-0472">Membrane</keyword>
<feature type="transmembrane region" description="Helical" evidence="8">
    <location>
        <begin position="176"/>
        <end position="199"/>
    </location>
</feature>
<dbReference type="Proteomes" id="UP000054164">
    <property type="component" value="Unassembled WGS sequence"/>
</dbReference>
<dbReference type="InterPro" id="IPR006741">
    <property type="entry name" value="AgrB"/>
</dbReference>
<keyword evidence="2" id="KW-0673">Quorum sensing</keyword>
<feature type="transmembrane region" description="Helical" evidence="8">
    <location>
        <begin position="40"/>
        <end position="64"/>
    </location>
</feature>
<dbReference type="GO" id="GO:0009372">
    <property type="term" value="P:quorum sensing"/>
    <property type="evidence" value="ECO:0007669"/>
    <property type="project" value="UniProtKB-KW"/>
</dbReference>
<dbReference type="SMART" id="SM00793">
    <property type="entry name" value="AgrB"/>
    <property type="match status" value="1"/>
</dbReference>
<evidence type="ECO:0000256" key="6">
    <source>
        <dbReference type="ARBA" id="ARBA00022989"/>
    </source>
</evidence>
<keyword evidence="6 8" id="KW-1133">Transmembrane helix</keyword>
<evidence type="ECO:0000256" key="3">
    <source>
        <dbReference type="ARBA" id="ARBA00022670"/>
    </source>
</evidence>
<dbReference type="HOGENOM" id="CLU_098969_0_1_9"/>
<feature type="transmembrane region" description="Helical" evidence="8">
    <location>
        <begin position="150"/>
        <end position="170"/>
    </location>
</feature>
<name>A0A0S6TXG6_CLOBO</name>
<dbReference type="EMBL" id="DF384213">
    <property type="protein sequence ID" value="GAE00790.1"/>
    <property type="molecule type" value="Genomic_DNA"/>
</dbReference>
<accession>A0A0S6TXG6</accession>
<evidence type="ECO:0000256" key="4">
    <source>
        <dbReference type="ARBA" id="ARBA00022692"/>
    </source>
</evidence>
<keyword evidence="4 8" id="KW-0812">Transmembrane</keyword>
<sequence length="209" mass="23527">MFLIEQLSNKIGNKIANNLELDKDTEEIITYGAFSVLQAIWALSCVVILGAICNVLIESVIIALTAATYRKYSGGIHANTPNKCAILGAIVFVGFALIVKNINIGVNLFFPVICILTFIYSYYAIYKFVPVDTKAKPIENEGEILKLRRYSFFIISILILIEVLLLLLYFKYKNEMLIYYSKCIIAGVLWQSFTLTPLAKRVFANIAME</sequence>
<evidence type="ECO:0000313" key="9">
    <source>
        <dbReference type="EMBL" id="GAE00790.1"/>
    </source>
</evidence>
<dbReference type="GO" id="GO:0008233">
    <property type="term" value="F:peptidase activity"/>
    <property type="evidence" value="ECO:0007669"/>
    <property type="project" value="UniProtKB-KW"/>
</dbReference>
<evidence type="ECO:0000256" key="8">
    <source>
        <dbReference type="SAM" id="Phobius"/>
    </source>
</evidence>
<keyword evidence="5" id="KW-0378">Hydrolase</keyword>
<protein>
    <submittedName>
        <fullName evidence="9">Accessory gene regulator protein B</fullName>
    </submittedName>
</protein>
<dbReference type="GO" id="GO:0006508">
    <property type="term" value="P:proteolysis"/>
    <property type="evidence" value="ECO:0007669"/>
    <property type="project" value="UniProtKB-KW"/>
</dbReference>
<dbReference type="AlphaFoldDB" id="A0A0S6TXG6"/>
<dbReference type="GO" id="GO:0016020">
    <property type="term" value="C:membrane"/>
    <property type="evidence" value="ECO:0007669"/>
    <property type="project" value="InterPro"/>
</dbReference>
<evidence type="ECO:0000256" key="5">
    <source>
        <dbReference type="ARBA" id="ARBA00022801"/>
    </source>
</evidence>
<evidence type="ECO:0000256" key="7">
    <source>
        <dbReference type="ARBA" id="ARBA00023136"/>
    </source>
</evidence>
<dbReference type="RefSeq" id="WP_030033165.1">
    <property type="nucleotide sequence ID" value="NZ_DF384213.1"/>
</dbReference>
<keyword evidence="3" id="KW-0645">Protease</keyword>
<feature type="transmembrane region" description="Helical" evidence="8">
    <location>
        <begin position="84"/>
        <end position="102"/>
    </location>
</feature>
<reference evidence="9" key="1">
    <citation type="submission" date="2013-10" db="EMBL/GenBank/DDBJ databases">
        <title>Draft genome sequence of Clostridium botulinum type B strain Osaka05.</title>
        <authorList>
            <person name="Sakaguchi Y."/>
            <person name="Hosomi K."/>
            <person name="Uchiyama J."/>
            <person name="Ogura Y."/>
            <person name="Sakaguchi M."/>
            <person name="Kohda T."/>
            <person name="Mukamoto M."/>
            <person name="Misawa N."/>
            <person name="Matsuzaki S."/>
            <person name="Hayashi T."/>
            <person name="Kozaki S."/>
        </authorList>
    </citation>
    <scope>NUCLEOTIDE SEQUENCE</scope>
    <source>
        <strain evidence="9">Osaka05</strain>
    </source>
</reference>
<keyword evidence="1" id="KW-1003">Cell membrane</keyword>
<evidence type="ECO:0000256" key="1">
    <source>
        <dbReference type="ARBA" id="ARBA00022475"/>
    </source>
</evidence>
<dbReference type="Pfam" id="PF04647">
    <property type="entry name" value="AgrB"/>
    <property type="match status" value="1"/>
</dbReference>
<proteinExistence type="predicted"/>
<organism evidence="9">
    <name type="scientific">Clostridium botulinum B str. Osaka05</name>
    <dbReference type="NCBI Taxonomy" id="1407017"/>
    <lineage>
        <taxon>Bacteria</taxon>
        <taxon>Bacillati</taxon>
        <taxon>Bacillota</taxon>
        <taxon>Clostridia</taxon>
        <taxon>Eubacteriales</taxon>
        <taxon>Clostridiaceae</taxon>
        <taxon>Clostridium</taxon>
    </lineage>
</organism>
<gene>
    <name evidence="9" type="ORF">CBO05C_0480</name>
</gene>
<feature type="transmembrane region" description="Helical" evidence="8">
    <location>
        <begin position="108"/>
        <end position="129"/>
    </location>
</feature>
<evidence type="ECO:0000256" key="2">
    <source>
        <dbReference type="ARBA" id="ARBA00022654"/>
    </source>
</evidence>